<gene>
    <name evidence="9" type="ORF">G3580_13590</name>
</gene>
<dbReference type="InterPro" id="IPR003689">
    <property type="entry name" value="ZIP"/>
</dbReference>
<feature type="transmembrane region" description="Helical" evidence="8">
    <location>
        <begin position="182"/>
        <end position="208"/>
    </location>
</feature>
<comment type="similarity">
    <text evidence="2">Belongs to the ZIP transporter (TC 2.A.5) family.</text>
</comment>
<dbReference type="PANTHER" id="PTHR11040:SF211">
    <property type="entry name" value="ZINC TRANSPORTER ZIP11"/>
    <property type="match status" value="1"/>
</dbReference>
<dbReference type="GO" id="GO:0005385">
    <property type="term" value="F:zinc ion transmembrane transporter activity"/>
    <property type="evidence" value="ECO:0007669"/>
    <property type="project" value="TreeGrafter"/>
</dbReference>
<keyword evidence="3" id="KW-1003">Cell membrane</keyword>
<keyword evidence="10" id="KW-1185">Reference proteome</keyword>
<accession>A0A6C1B8P8</accession>
<feature type="transmembrane region" description="Helical" evidence="8">
    <location>
        <begin position="91"/>
        <end position="111"/>
    </location>
</feature>
<keyword evidence="5" id="KW-0862">Zinc</keyword>
<keyword evidence="4 8" id="KW-0812">Transmembrane</keyword>
<dbReference type="Proteomes" id="UP000501991">
    <property type="component" value="Chromosome"/>
</dbReference>
<evidence type="ECO:0000256" key="7">
    <source>
        <dbReference type="ARBA" id="ARBA00023136"/>
    </source>
</evidence>
<dbReference type="PANTHER" id="PTHR11040">
    <property type="entry name" value="ZINC/IRON TRANSPORTER"/>
    <property type="match status" value="1"/>
</dbReference>
<protein>
    <submittedName>
        <fullName evidence="9">ZIP family metal transporter</fullName>
    </submittedName>
</protein>
<name>A0A6C1B8P8_9RHOO</name>
<keyword evidence="6 8" id="KW-1133">Transmembrane helix</keyword>
<keyword evidence="7 8" id="KW-0472">Membrane</keyword>
<evidence type="ECO:0000256" key="6">
    <source>
        <dbReference type="ARBA" id="ARBA00022989"/>
    </source>
</evidence>
<dbReference type="EMBL" id="CP048836">
    <property type="protein sequence ID" value="QID19857.1"/>
    <property type="molecule type" value="Genomic_DNA"/>
</dbReference>
<dbReference type="GO" id="GO:0005886">
    <property type="term" value="C:plasma membrane"/>
    <property type="evidence" value="ECO:0007669"/>
    <property type="project" value="UniProtKB-SubCell"/>
</dbReference>
<evidence type="ECO:0000313" key="9">
    <source>
        <dbReference type="EMBL" id="QID19857.1"/>
    </source>
</evidence>
<sequence length="278" mass="27563">MLVLLVGVLALAIGGVQAHGDPVVAAALRGGLVAALATAAGGVPVLLARRIGDKTVDTLLGFGAGVMLAATAFSLVIPALDAAGALGMGTWSAGGVVVAGLLLGAGALLFADHALPHEHVENALIEGRGRADLTRVWLFVAAIALHNVPEGLAIGVGFAQDEMRKGAALAGGIAIQDIPEGLVVAAALVSAGYGRVFAFVVAALTGLAEPVASVMAASLVGVFVSVLPWALAFAGGAMLFVVSHEIIPESHRRGHASLATSGLTVGFALMMLLDTALG</sequence>
<comment type="subcellular location">
    <subcellularLocation>
        <location evidence="1">Cell membrane</location>
        <topology evidence="1">Multi-pass membrane protein</topology>
    </subcellularLocation>
</comment>
<feature type="transmembrane region" description="Helical" evidence="8">
    <location>
        <begin position="59"/>
        <end position="79"/>
    </location>
</feature>
<feature type="transmembrane region" description="Helical" evidence="8">
    <location>
        <begin position="28"/>
        <end position="47"/>
    </location>
</feature>
<reference evidence="9 10" key="1">
    <citation type="submission" date="2020-02" db="EMBL/GenBank/DDBJ databases">
        <title>Nitrogenibacter mangrovi gen. nov., sp. nov. isolated from mangrove sediment, a denitrifying betaproteobacterium.</title>
        <authorList>
            <person name="Liao H."/>
            <person name="Tian Y."/>
        </authorList>
    </citation>
    <scope>NUCLEOTIDE SEQUENCE [LARGE SCALE GENOMIC DNA]</scope>
    <source>
        <strain evidence="9 10">M9-3-2</strain>
    </source>
</reference>
<evidence type="ECO:0000256" key="3">
    <source>
        <dbReference type="ARBA" id="ARBA00022475"/>
    </source>
</evidence>
<evidence type="ECO:0000313" key="10">
    <source>
        <dbReference type="Proteomes" id="UP000501991"/>
    </source>
</evidence>
<feature type="transmembrane region" description="Helical" evidence="8">
    <location>
        <begin position="214"/>
        <end position="242"/>
    </location>
</feature>
<dbReference type="AlphaFoldDB" id="A0A6C1B8P8"/>
<dbReference type="KEGG" id="azq:G3580_13590"/>
<feature type="transmembrane region" description="Helical" evidence="8">
    <location>
        <begin position="254"/>
        <end position="273"/>
    </location>
</feature>
<evidence type="ECO:0000256" key="5">
    <source>
        <dbReference type="ARBA" id="ARBA00022833"/>
    </source>
</evidence>
<evidence type="ECO:0000256" key="2">
    <source>
        <dbReference type="ARBA" id="ARBA00006939"/>
    </source>
</evidence>
<evidence type="ECO:0000256" key="1">
    <source>
        <dbReference type="ARBA" id="ARBA00004651"/>
    </source>
</evidence>
<dbReference type="Pfam" id="PF02535">
    <property type="entry name" value="Zip"/>
    <property type="match status" value="1"/>
</dbReference>
<organism evidence="9 10">
    <name type="scientific">Nitrogeniibacter mangrovi</name>
    <dbReference type="NCBI Taxonomy" id="2016596"/>
    <lineage>
        <taxon>Bacteria</taxon>
        <taxon>Pseudomonadati</taxon>
        <taxon>Pseudomonadota</taxon>
        <taxon>Betaproteobacteria</taxon>
        <taxon>Rhodocyclales</taxon>
        <taxon>Zoogloeaceae</taxon>
        <taxon>Nitrogeniibacter</taxon>
    </lineage>
</organism>
<evidence type="ECO:0000256" key="4">
    <source>
        <dbReference type="ARBA" id="ARBA00022692"/>
    </source>
</evidence>
<proteinExistence type="inferred from homology"/>
<evidence type="ECO:0000256" key="8">
    <source>
        <dbReference type="SAM" id="Phobius"/>
    </source>
</evidence>